<name>A0A7J6WI03_THATH</name>
<keyword evidence="3" id="KW-1185">Reference proteome</keyword>
<protein>
    <submittedName>
        <fullName evidence="2">Uncharacterized protein</fullName>
    </submittedName>
</protein>
<organism evidence="2 3">
    <name type="scientific">Thalictrum thalictroides</name>
    <name type="common">Rue-anemone</name>
    <name type="synonym">Anemone thalictroides</name>
    <dbReference type="NCBI Taxonomy" id="46969"/>
    <lineage>
        <taxon>Eukaryota</taxon>
        <taxon>Viridiplantae</taxon>
        <taxon>Streptophyta</taxon>
        <taxon>Embryophyta</taxon>
        <taxon>Tracheophyta</taxon>
        <taxon>Spermatophyta</taxon>
        <taxon>Magnoliopsida</taxon>
        <taxon>Ranunculales</taxon>
        <taxon>Ranunculaceae</taxon>
        <taxon>Thalictroideae</taxon>
        <taxon>Thalictrum</taxon>
    </lineage>
</organism>
<reference evidence="2 3" key="1">
    <citation type="submission" date="2020-06" db="EMBL/GenBank/DDBJ databases">
        <title>Transcriptomic and genomic resources for Thalictrum thalictroides and T. hernandezii: Facilitating candidate gene discovery in an emerging model plant lineage.</title>
        <authorList>
            <person name="Arias T."/>
            <person name="Riano-Pachon D.M."/>
            <person name="Di Stilio V.S."/>
        </authorList>
    </citation>
    <scope>NUCLEOTIDE SEQUENCE [LARGE SCALE GENOMIC DNA]</scope>
    <source>
        <strain evidence="3">cv. WT478/WT964</strain>
        <tissue evidence="2">Leaves</tissue>
    </source>
</reference>
<feature type="compositionally biased region" description="Polar residues" evidence="1">
    <location>
        <begin position="25"/>
        <end position="38"/>
    </location>
</feature>
<feature type="compositionally biased region" description="Basic and acidic residues" evidence="1">
    <location>
        <begin position="1"/>
        <end position="12"/>
    </location>
</feature>
<dbReference type="EMBL" id="JABWDY010015786">
    <property type="protein sequence ID" value="KAF5196583.1"/>
    <property type="molecule type" value="Genomic_DNA"/>
</dbReference>
<sequence length="104" mass="12383">MEGKYGGRERKPTFARKKKREVRQQNKNPFLSSPFRQQKQIKEGGRSKGLHQFLTVDCRAKFVVDVWLGRFLSKKKKEERIVGRVEIEANWEWSVRWFGWNTAG</sequence>
<evidence type="ECO:0000256" key="1">
    <source>
        <dbReference type="SAM" id="MobiDB-lite"/>
    </source>
</evidence>
<comment type="caution">
    <text evidence="2">The sequence shown here is derived from an EMBL/GenBank/DDBJ whole genome shotgun (WGS) entry which is preliminary data.</text>
</comment>
<evidence type="ECO:0000313" key="2">
    <source>
        <dbReference type="EMBL" id="KAF5196583.1"/>
    </source>
</evidence>
<proteinExistence type="predicted"/>
<dbReference type="AlphaFoldDB" id="A0A7J6WI03"/>
<dbReference type="Proteomes" id="UP000554482">
    <property type="component" value="Unassembled WGS sequence"/>
</dbReference>
<evidence type="ECO:0000313" key="3">
    <source>
        <dbReference type="Proteomes" id="UP000554482"/>
    </source>
</evidence>
<gene>
    <name evidence="2" type="ORF">FRX31_013829</name>
</gene>
<feature type="region of interest" description="Disordered" evidence="1">
    <location>
        <begin position="1"/>
        <end position="38"/>
    </location>
</feature>
<accession>A0A7J6WI03</accession>